<dbReference type="PROSITE" id="PS51253">
    <property type="entry name" value="HTH_CENPB"/>
    <property type="match status" value="1"/>
</dbReference>
<dbReference type="Gene3D" id="1.10.10.60">
    <property type="entry name" value="Homeodomain-like"/>
    <property type="match status" value="1"/>
</dbReference>
<dbReference type="InterPro" id="IPR006600">
    <property type="entry name" value="HTH_CenpB_DNA-bd_dom"/>
</dbReference>
<dbReference type="Pfam" id="PF05225">
    <property type="entry name" value="HTH_psq"/>
    <property type="match status" value="1"/>
</dbReference>
<dbReference type="Proteomes" id="UP001162162">
    <property type="component" value="Unassembled WGS sequence"/>
</dbReference>
<feature type="region of interest" description="Disordered" evidence="5">
    <location>
        <begin position="673"/>
        <end position="754"/>
    </location>
</feature>
<protein>
    <recommendedName>
        <fullName evidence="10">Transposase</fullName>
    </recommendedName>
</protein>
<feature type="domain" description="HTH psq-type" evidence="6">
    <location>
        <begin position="106"/>
        <end position="157"/>
    </location>
</feature>
<dbReference type="Gene3D" id="3.30.420.10">
    <property type="entry name" value="Ribonuclease H-like superfamily/Ribonuclease H"/>
    <property type="match status" value="1"/>
</dbReference>
<keyword evidence="3 4" id="KW-0539">Nucleus</keyword>
<dbReference type="PANTHER" id="PTHR19303:SF74">
    <property type="entry name" value="POGO TRANSPOSABLE ELEMENT WITH KRAB DOMAIN"/>
    <property type="match status" value="1"/>
</dbReference>
<evidence type="ECO:0000259" key="7">
    <source>
        <dbReference type="PROSITE" id="PS51253"/>
    </source>
</evidence>
<evidence type="ECO:0000256" key="1">
    <source>
        <dbReference type="ARBA" id="ARBA00004123"/>
    </source>
</evidence>
<feature type="compositionally biased region" description="Basic and acidic residues" evidence="5">
    <location>
        <begin position="710"/>
        <end position="737"/>
    </location>
</feature>
<dbReference type="EMBL" id="JAPWTK010000422">
    <property type="protein sequence ID" value="KAJ8940557.1"/>
    <property type="molecule type" value="Genomic_DNA"/>
</dbReference>
<evidence type="ECO:0000256" key="4">
    <source>
        <dbReference type="PROSITE-ProRule" id="PRU00320"/>
    </source>
</evidence>
<evidence type="ECO:0008006" key="10">
    <source>
        <dbReference type="Google" id="ProtNLM"/>
    </source>
</evidence>
<keyword evidence="9" id="KW-1185">Reference proteome</keyword>
<dbReference type="Pfam" id="PF03184">
    <property type="entry name" value="DDE_1"/>
    <property type="match status" value="1"/>
</dbReference>
<keyword evidence="2 4" id="KW-0238">DNA-binding</keyword>
<evidence type="ECO:0000259" key="6">
    <source>
        <dbReference type="PROSITE" id="PS50960"/>
    </source>
</evidence>
<dbReference type="InterPro" id="IPR050863">
    <property type="entry name" value="CenT-Element_Derived"/>
</dbReference>
<evidence type="ECO:0000256" key="2">
    <source>
        <dbReference type="ARBA" id="ARBA00023125"/>
    </source>
</evidence>
<evidence type="ECO:0000313" key="9">
    <source>
        <dbReference type="Proteomes" id="UP001162162"/>
    </source>
</evidence>
<organism evidence="8 9">
    <name type="scientific">Aromia moschata</name>
    <dbReference type="NCBI Taxonomy" id="1265417"/>
    <lineage>
        <taxon>Eukaryota</taxon>
        <taxon>Metazoa</taxon>
        <taxon>Ecdysozoa</taxon>
        <taxon>Arthropoda</taxon>
        <taxon>Hexapoda</taxon>
        <taxon>Insecta</taxon>
        <taxon>Pterygota</taxon>
        <taxon>Neoptera</taxon>
        <taxon>Endopterygota</taxon>
        <taxon>Coleoptera</taxon>
        <taxon>Polyphaga</taxon>
        <taxon>Cucujiformia</taxon>
        <taxon>Chrysomeloidea</taxon>
        <taxon>Cerambycidae</taxon>
        <taxon>Cerambycinae</taxon>
        <taxon>Callichromatini</taxon>
        <taxon>Aromia</taxon>
    </lineage>
</organism>
<evidence type="ECO:0000256" key="3">
    <source>
        <dbReference type="ARBA" id="ARBA00023242"/>
    </source>
</evidence>
<comment type="subcellular location">
    <subcellularLocation>
        <location evidence="1 4">Nucleus</location>
    </subcellularLocation>
</comment>
<accession>A0AAV8XPN3</accession>
<sequence length="867" mass="99825">MCKYKRRGGGVVWATIGLAALVLVAIAGNKHNPELDRRDRVGFFSDFSQIKYASILQSSSFNEKPLTPILTSTQCSGVPTVPKKYVLPLKKNAHLKQVMDISNKMSPPKRPYRKYTSVDMEHAIQAVKNGTSVASASKQFGIPRITLLYKVKGKYEVNCRIGPSTVLTTTEEEHLVKWLLTISDHGFPATRLQLLDSVQIIMKKLKRPNTFVNDRPGRKWFHSFLKRHPQISEKLTQNLTKARSDLNEVKLRGWFNEVENYVKSKKLENVFTDPRRIFNVDETAFFLAPKGMKCLMRKGDRTSYNFICNDDKECLTCLVGANASGMILPPMIMFCYERIPPHISNLMPKGWAIGKSESGWMTGQTFYEFVSNIFYPWIISNNIPLPVILFVDGHTSHLTMELSSFCLEHDIELIALYPNATHILQPMDVAVFHPLKNGWKKSVQQYKMDNDGQKLKREYFAPLLKIVIEENVSPETIQNGFKTCGLCPLDANAVPYQRFFKNVLEEESSDKPRLEYTQRDLDFIEKEIGIAKLRKFKECHNKEMWHGDIEDTSLYNLWKKIYEEIHNKNEMLEKSIVVSETENTATLDIQDTQHSDLIELEENTIENQSLEMIINITPPNNAEKKIEKENITPITPAKKITVLSNTLLNPPNKETLENNTIIDPSIPSPFKSCLFWPKPKPSKPNKRSREKIPTVATSDQWREYHKRKQEAKAKTEKEKEERKRKREENRILREESKKKKNKQLKATCDDSSDSSIDMVLESEGEGDDWAEISESEDGAELNNNGFKLNDYVIVKYDGHYYPGQIKDIHDEQYHISAMLPSGSDWKWPVLEDIMWYQKDDVIMTIGIPIAKNKRGAMTVPEMEQYLL</sequence>
<gene>
    <name evidence="8" type="ORF">NQ318_012956</name>
</gene>
<dbReference type="InterPro" id="IPR007889">
    <property type="entry name" value="HTH_Psq"/>
</dbReference>
<dbReference type="PANTHER" id="PTHR19303">
    <property type="entry name" value="TRANSPOSON"/>
    <property type="match status" value="1"/>
</dbReference>
<dbReference type="PROSITE" id="PS50960">
    <property type="entry name" value="HTH_PSQ"/>
    <property type="match status" value="1"/>
</dbReference>
<dbReference type="GO" id="GO:0005634">
    <property type="term" value="C:nucleus"/>
    <property type="evidence" value="ECO:0007669"/>
    <property type="project" value="UniProtKB-SubCell"/>
</dbReference>
<dbReference type="InterPro" id="IPR036397">
    <property type="entry name" value="RNaseH_sf"/>
</dbReference>
<feature type="compositionally biased region" description="Basic residues" evidence="5">
    <location>
        <begin position="680"/>
        <end position="689"/>
    </location>
</feature>
<dbReference type="InterPro" id="IPR004875">
    <property type="entry name" value="DDE_SF_endonuclease_dom"/>
</dbReference>
<dbReference type="GO" id="GO:0003677">
    <property type="term" value="F:DNA binding"/>
    <property type="evidence" value="ECO:0007669"/>
    <property type="project" value="UniProtKB-UniRule"/>
</dbReference>
<comment type="caution">
    <text evidence="8">The sequence shown here is derived from an EMBL/GenBank/DDBJ whole genome shotgun (WGS) entry which is preliminary data.</text>
</comment>
<dbReference type="InterPro" id="IPR009057">
    <property type="entry name" value="Homeodomain-like_sf"/>
</dbReference>
<proteinExistence type="predicted"/>
<dbReference type="SUPFAM" id="SSF46689">
    <property type="entry name" value="Homeodomain-like"/>
    <property type="match status" value="1"/>
</dbReference>
<feature type="domain" description="HTH CENPB-type" evidence="7">
    <location>
        <begin position="159"/>
        <end position="234"/>
    </location>
</feature>
<evidence type="ECO:0000313" key="8">
    <source>
        <dbReference type="EMBL" id="KAJ8940557.1"/>
    </source>
</evidence>
<reference evidence="8" key="1">
    <citation type="journal article" date="2023" name="Insect Mol. Biol.">
        <title>Genome sequencing provides insights into the evolution of gene families encoding plant cell wall-degrading enzymes in longhorned beetles.</title>
        <authorList>
            <person name="Shin N.R."/>
            <person name="Okamura Y."/>
            <person name="Kirsch R."/>
            <person name="Pauchet Y."/>
        </authorList>
    </citation>
    <scope>NUCLEOTIDE SEQUENCE</scope>
    <source>
        <strain evidence="8">AMC_N1</strain>
    </source>
</reference>
<feature type="DNA-binding region" description="H-T-H motif" evidence="4">
    <location>
        <begin position="133"/>
        <end position="153"/>
    </location>
</feature>
<evidence type="ECO:0000256" key="5">
    <source>
        <dbReference type="SAM" id="MobiDB-lite"/>
    </source>
</evidence>
<name>A0AAV8XPN3_9CUCU</name>
<dbReference type="AlphaFoldDB" id="A0AAV8XPN3"/>